<protein>
    <recommendedName>
        <fullName evidence="3">DUF4239 domain-containing protein</fullName>
    </recommendedName>
</protein>
<feature type="transmembrane region" description="Helical" evidence="1">
    <location>
        <begin position="187"/>
        <end position="209"/>
    </location>
</feature>
<keyword evidence="1" id="KW-0812">Transmembrane</keyword>
<evidence type="ECO:0000256" key="1">
    <source>
        <dbReference type="SAM" id="Phobius"/>
    </source>
</evidence>
<dbReference type="InterPro" id="IPR025333">
    <property type="entry name" value="DUF4239"/>
</dbReference>
<gene>
    <name evidence="2" type="ORF">MHPYR_650019</name>
</gene>
<sequence>MSGWLVRNIPPGWLLLGLIVVVGGVAMLLVKGVRRRFPALTRDEHNDVTKFTYSFIGFIYAFFIGFVVSSMWGQINTTDANVRAEGAAGVEMARDLDVFEKADSGRIRQALLAYEQAAIAEWDSGYGTRSPEADAALARLSSAYHQVNAATGGQKSLLATSYANLDKMSQARTVRLLTAREDTGPPWPLWAVIFLTSAMVLGTVVIYGVEKASMHYPMVVVVGLVVATNLFLIVELSHPFIGGISTTNSPLYEVISVLTQPAR</sequence>
<feature type="transmembrane region" description="Helical" evidence="1">
    <location>
        <begin position="216"/>
        <end position="234"/>
    </location>
</feature>
<keyword evidence="1" id="KW-1133">Transmembrane helix</keyword>
<dbReference type="Pfam" id="PF14023">
    <property type="entry name" value="Bestrophin-like"/>
    <property type="match status" value="1"/>
</dbReference>
<organism evidence="2">
    <name type="scientific">uncultured Mycobacterium sp</name>
    <dbReference type="NCBI Taxonomy" id="171292"/>
    <lineage>
        <taxon>Bacteria</taxon>
        <taxon>Bacillati</taxon>
        <taxon>Actinomycetota</taxon>
        <taxon>Actinomycetes</taxon>
        <taxon>Mycobacteriales</taxon>
        <taxon>Mycobacteriaceae</taxon>
        <taxon>Mycobacterium</taxon>
        <taxon>environmental samples</taxon>
    </lineage>
</organism>
<dbReference type="AlphaFoldDB" id="A0A1Y5PJS4"/>
<feature type="transmembrane region" description="Helical" evidence="1">
    <location>
        <begin position="12"/>
        <end position="30"/>
    </location>
</feature>
<feature type="transmembrane region" description="Helical" evidence="1">
    <location>
        <begin position="51"/>
        <end position="72"/>
    </location>
</feature>
<evidence type="ECO:0008006" key="3">
    <source>
        <dbReference type="Google" id="ProtNLM"/>
    </source>
</evidence>
<evidence type="ECO:0000313" key="2">
    <source>
        <dbReference type="EMBL" id="SBS78952.1"/>
    </source>
</evidence>
<name>A0A1Y5PJS4_9MYCO</name>
<keyword evidence="1" id="KW-0472">Membrane</keyword>
<reference evidence="2" key="1">
    <citation type="submission" date="2016-03" db="EMBL/GenBank/DDBJ databases">
        <authorList>
            <person name="Ploux O."/>
        </authorList>
    </citation>
    <scope>NUCLEOTIDE SEQUENCE</scope>
    <source>
        <strain evidence="2">UC10</strain>
    </source>
</reference>
<dbReference type="EMBL" id="FLQS01000062">
    <property type="protein sequence ID" value="SBS78952.1"/>
    <property type="molecule type" value="Genomic_DNA"/>
</dbReference>
<accession>A0A1Y5PJS4</accession>
<proteinExistence type="predicted"/>